<organism evidence="3 4">
    <name type="scientific">Tulasnella calospora MUT 4182</name>
    <dbReference type="NCBI Taxonomy" id="1051891"/>
    <lineage>
        <taxon>Eukaryota</taxon>
        <taxon>Fungi</taxon>
        <taxon>Dikarya</taxon>
        <taxon>Basidiomycota</taxon>
        <taxon>Agaricomycotina</taxon>
        <taxon>Agaricomycetes</taxon>
        <taxon>Cantharellales</taxon>
        <taxon>Tulasnellaceae</taxon>
        <taxon>Tulasnella</taxon>
    </lineage>
</organism>
<name>A0A0C3QDB4_9AGAM</name>
<dbReference type="PROSITE" id="PS51035">
    <property type="entry name" value="BAG"/>
    <property type="match status" value="1"/>
</dbReference>
<evidence type="ECO:0000313" key="3">
    <source>
        <dbReference type="EMBL" id="KIO28915.1"/>
    </source>
</evidence>
<feature type="domain" description="BAG" evidence="2">
    <location>
        <begin position="361"/>
        <end position="402"/>
    </location>
</feature>
<feature type="region of interest" description="Disordered" evidence="1">
    <location>
        <begin position="150"/>
        <end position="208"/>
    </location>
</feature>
<proteinExistence type="predicted"/>
<dbReference type="InterPro" id="IPR036533">
    <property type="entry name" value="BAG_dom_sf"/>
</dbReference>
<dbReference type="OrthoDB" id="333905at2759"/>
<dbReference type="Pfam" id="PF02179">
    <property type="entry name" value="BAG"/>
    <property type="match status" value="1"/>
</dbReference>
<reference evidence="4" key="2">
    <citation type="submission" date="2015-01" db="EMBL/GenBank/DDBJ databases">
        <title>Evolutionary Origins and Diversification of the Mycorrhizal Mutualists.</title>
        <authorList>
            <consortium name="DOE Joint Genome Institute"/>
            <consortium name="Mycorrhizal Genomics Consortium"/>
            <person name="Kohler A."/>
            <person name="Kuo A."/>
            <person name="Nagy L.G."/>
            <person name="Floudas D."/>
            <person name="Copeland A."/>
            <person name="Barry K.W."/>
            <person name="Cichocki N."/>
            <person name="Veneault-Fourrey C."/>
            <person name="LaButti K."/>
            <person name="Lindquist E.A."/>
            <person name="Lipzen A."/>
            <person name="Lundell T."/>
            <person name="Morin E."/>
            <person name="Murat C."/>
            <person name="Riley R."/>
            <person name="Ohm R."/>
            <person name="Sun H."/>
            <person name="Tunlid A."/>
            <person name="Henrissat B."/>
            <person name="Grigoriev I.V."/>
            <person name="Hibbett D.S."/>
            <person name="Martin F."/>
        </authorList>
    </citation>
    <scope>NUCLEOTIDE SEQUENCE [LARGE SCALE GENOMIC DNA]</scope>
    <source>
        <strain evidence="4">MUT 4182</strain>
    </source>
</reference>
<feature type="compositionally biased region" description="Low complexity" evidence="1">
    <location>
        <begin position="259"/>
        <end position="303"/>
    </location>
</feature>
<dbReference type="AlphaFoldDB" id="A0A0C3QDB4"/>
<dbReference type="GO" id="GO:0051087">
    <property type="term" value="F:protein-folding chaperone binding"/>
    <property type="evidence" value="ECO:0007669"/>
    <property type="project" value="InterPro"/>
</dbReference>
<dbReference type="HOGENOM" id="CLU_442917_0_0_1"/>
<feature type="region of interest" description="Disordered" evidence="1">
    <location>
        <begin position="419"/>
        <end position="571"/>
    </location>
</feature>
<accession>A0A0C3QDB4</accession>
<protein>
    <recommendedName>
        <fullName evidence="2">BAG domain-containing protein</fullName>
    </recommendedName>
</protein>
<evidence type="ECO:0000256" key="1">
    <source>
        <dbReference type="SAM" id="MobiDB-lite"/>
    </source>
</evidence>
<feature type="region of interest" description="Disordered" evidence="1">
    <location>
        <begin position="243"/>
        <end position="308"/>
    </location>
</feature>
<feature type="compositionally biased region" description="Low complexity" evidence="1">
    <location>
        <begin position="467"/>
        <end position="481"/>
    </location>
</feature>
<dbReference type="InterPro" id="IPR003103">
    <property type="entry name" value="BAG_domain"/>
</dbReference>
<dbReference type="Gene3D" id="1.20.58.120">
    <property type="entry name" value="BAG domain"/>
    <property type="match status" value="1"/>
</dbReference>
<sequence length="617" mass="67460">MFYIQRPASRFPQYTYRPEYYQQSPEERYYRELAEEHNRRADIALRLAQQERQRILRERELQSIRARQYQEQLARRSQCAPQHCNRRGSQFCNVPDSAPAFDLVLSLANEPPRNSPTHPARRTQPLEGQHYASRRPASFFEHLLQTLDASHEPESERPTKRVRFGPEQAASAPHPQPAKQDKGKARAPVQEEPTRPQRQDVPKPVNPAPSFWDFLGGLQAFEEEDAIVRQLSLFGDRLYPGVAQQGVAGPSGTKRTKPAESSKSPAPSTSGPASAVKPTIPAPITTTAPASSSSSSATSSPKSHAGSFTSLDTIQSRFDALKSSFVFPATPQFESAAATSSGVPRLSYSSSNSSVHEYENELTKLLNKLDAVESDGAESIRGARKALVVAIEKELDNLDEEKNTAWRNSLVELDVPVAAAESNSVPETPSEPRGDASEVEPTWIAPVSTATEEVRGYDVFEPPMEQSVPASTSEEPESASVLQTASSPENFIARSDSIAQDEAADPAPEVAVETSAPVVEASAEELRNSALEGSEQVPIVQSQPTGSDSESEDETMELAGEQRHSDSEAEPFVDVQQASPIVSEASLGEFDNAALVEETTKEPLKDVHASDDEFEML</sequence>
<evidence type="ECO:0000259" key="2">
    <source>
        <dbReference type="PROSITE" id="PS51035"/>
    </source>
</evidence>
<feature type="compositionally biased region" description="Polar residues" evidence="1">
    <location>
        <begin position="539"/>
        <end position="548"/>
    </location>
</feature>
<feature type="compositionally biased region" description="Basic and acidic residues" evidence="1">
    <location>
        <begin position="192"/>
        <end position="201"/>
    </location>
</feature>
<dbReference type="EMBL" id="KN822989">
    <property type="protein sequence ID" value="KIO28915.1"/>
    <property type="molecule type" value="Genomic_DNA"/>
</dbReference>
<reference evidence="3 4" key="1">
    <citation type="submission" date="2014-04" db="EMBL/GenBank/DDBJ databases">
        <authorList>
            <consortium name="DOE Joint Genome Institute"/>
            <person name="Kuo A."/>
            <person name="Girlanda M."/>
            <person name="Perotto S."/>
            <person name="Kohler A."/>
            <person name="Nagy L.G."/>
            <person name="Floudas D."/>
            <person name="Copeland A."/>
            <person name="Barry K.W."/>
            <person name="Cichocki N."/>
            <person name="Veneault-Fourrey C."/>
            <person name="LaButti K."/>
            <person name="Lindquist E.A."/>
            <person name="Lipzen A."/>
            <person name="Lundell T."/>
            <person name="Morin E."/>
            <person name="Murat C."/>
            <person name="Sun H."/>
            <person name="Tunlid A."/>
            <person name="Henrissat B."/>
            <person name="Grigoriev I.V."/>
            <person name="Hibbett D.S."/>
            <person name="Martin F."/>
            <person name="Nordberg H.P."/>
            <person name="Cantor M.N."/>
            <person name="Hua S.X."/>
        </authorList>
    </citation>
    <scope>NUCLEOTIDE SEQUENCE [LARGE SCALE GENOMIC DNA]</scope>
    <source>
        <strain evidence="3 4">MUT 4182</strain>
    </source>
</reference>
<keyword evidence="4" id="KW-1185">Reference proteome</keyword>
<dbReference type="Proteomes" id="UP000054248">
    <property type="component" value="Unassembled WGS sequence"/>
</dbReference>
<dbReference type="STRING" id="1051891.A0A0C3QDB4"/>
<evidence type="ECO:0000313" key="4">
    <source>
        <dbReference type="Proteomes" id="UP000054248"/>
    </source>
</evidence>
<feature type="compositionally biased region" description="Basic and acidic residues" evidence="1">
    <location>
        <begin position="150"/>
        <end position="159"/>
    </location>
</feature>
<gene>
    <name evidence="3" type="ORF">M407DRAFT_21992</name>
</gene>
<dbReference type="SUPFAM" id="SSF63491">
    <property type="entry name" value="BAG domain"/>
    <property type="match status" value="1"/>
</dbReference>